<sequence>MALDPLAAVGPATGITLPAQPGAIPTLLEAIPLGRLSVQDALAGPGADEQAVTADVAQPDTVDFAAPALRVPGPFDEPLPVSSLAFAQSRGAVGPEPTAGIQPTAGLTDPRRADSVTAPAEVAEERDVASPTALQESGAQQALERQRQIELAGRNLDAGLTTADATAAATAAARAVSEPGGPREAPSAVSDPVFGQRRAAVEPVTNAAAQAASAQARVRDPLAPPEPAEAARRAGQAEQTQPAAPPPPEEAVPAEEELQQVDAQQRQAALQETATQLALERQRQIALLGPDADAVPVTTAAGEVSGTAPDRPRPLDEPAPGSLPVAAQNRGVVEPLTNTATQTAAAQAATRDPPAPTQPLAAASRTVPSEQLGTAATSPPQIPAPDGLTPQQAALQRAAEQEALQRDILQREALQQTLSQQALDQQWQAQLTRREVGNALTATATTASAANPAQTAPDIPASARAQWAARVAALSDGEATLADWRLDAALNNDAPAPLQDEASGTAPQPAAMPADPQRQLESALQQQALSPGLGNMQPYMVYGAAGSPPVRGGRDAFVPGERVVGPVSPAAPLRDVLADAPDTVDQVQNMTGQRQGR</sequence>
<feature type="compositionally biased region" description="Low complexity" evidence="1">
    <location>
        <begin position="207"/>
        <end position="216"/>
    </location>
</feature>
<protein>
    <recommendedName>
        <fullName evidence="4">Flagellar hook-length control protein FliK</fullName>
    </recommendedName>
</protein>
<feature type="region of interest" description="Disordered" evidence="1">
    <location>
        <begin position="288"/>
        <end position="399"/>
    </location>
</feature>
<name>A0ABY6DM37_9NEIS</name>
<dbReference type="EMBL" id="CP106753">
    <property type="protein sequence ID" value="UXY14546.1"/>
    <property type="molecule type" value="Genomic_DNA"/>
</dbReference>
<dbReference type="RefSeq" id="WP_263123846.1">
    <property type="nucleotide sequence ID" value="NZ_CP106753.1"/>
</dbReference>
<feature type="compositionally biased region" description="Low complexity" evidence="1">
    <location>
        <begin position="233"/>
        <end position="242"/>
    </location>
</feature>
<keyword evidence="3" id="KW-1185">Reference proteome</keyword>
<feature type="region of interest" description="Disordered" evidence="1">
    <location>
        <begin position="494"/>
        <end position="523"/>
    </location>
</feature>
<feature type="region of interest" description="Disordered" evidence="1">
    <location>
        <begin position="171"/>
        <end position="190"/>
    </location>
</feature>
<evidence type="ECO:0000313" key="3">
    <source>
        <dbReference type="Proteomes" id="UP001061302"/>
    </source>
</evidence>
<feature type="compositionally biased region" description="Low complexity" evidence="1">
    <location>
        <begin position="263"/>
        <end position="272"/>
    </location>
</feature>
<feature type="compositionally biased region" description="Low complexity" evidence="1">
    <location>
        <begin position="335"/>
        <end position="352"/>
    </location>
</feature>
<feature type="compositionally biased region" description="Polar residues" evidence="1">
    <location>
        <begin position="366"/>
        <end position="379"/>
    </location>
</feature>
<dbReference type="Proteomes" id="UP001061302">
    <property type="component" value="Chromosome"/>
</dbReference>
<gene>
    <name evidence="2" type="ORF">N8I74_14635</name>
</gene>
<evidence type="ECO:0000313" key="2">
    <source>
        <dbReference type="EMBL" id="UXY14546.1"/>
    </source>
</evidence>
<feature type="region of interest" description="Disordered" evidence="1">
    <location>
        <begin position="577"/>
        <end position="597"/>
    </location>
</feature>
<reference evidence="2" key="1">
    <citation type="submission" date="2022-10" db="EMBL/GenBank/DDBJ databases">
        <title>Chitiniphilus purpureus sp. nov., a novel chitin-degrading bacterium isolated from crawfish pond sediment.</title>
        <authorList>
            <person name="Li K."/>
        </authorList>
    </citation>
    <scope>NUCLEOTIDE SEQUENCE</scope>
    <source>
        <strain evidence="2">CD1</strain>
    </source>
</reference>
<feature type="compositionally biased region" description="Low complexity" evidence="1">
    <location>
        <begin position="506"/>
        <end position="523"/>
    </location>
</feature>
<feature type="region of interest" description="Disordered" evidence="1">
    <location>
        <begin position="206"/>
        <end position="272"/>
    </location>
</feature>
<feature type="compositionally biased region" description="Polar residues" evidence="1">
    <location>
        <begin position="585"/>
        <end position="597"/>
    </location>
</feature>
<accession>A0ABY6DM37</accession>
<proteinExistence type="predicted"/>
<evidence type="ECO:0000256" key="1">
    <source>
        <dbReference type="SAM" id="MobiDB-lite"/>
    </source>
</evidence>
<organism evidence="2 3">
    <name type="scientific">Chitiniphilus purpureus</name>
    <dbReference type="NCBI Taxonomy" id="2981137"/>
    <lineage>
        <taxon>Bacteria</taxon>
        <taxon>Pseudomonadati</taxon>
        <taxon>Pseudomonadota</taxon>
        <taxon>Betaproteobacteria</taxon>
        <taxon>Neisseriales</taxon>
        <taxon>Chitinibacteraceae</taxon>
        <taxon>Chitiniphilus</taxon>
    </lineage>
</organism>
<feature type="region of interest" description="Disordered" evidence="1">
    <location>
        <begin position="90"/>
        <end position="142"/>
    </location>
</feature>
<evidence type="ECO:0008006" key="4">
    <source>
        <dbReference type="Google" id="ProtNLM"/>
    </source>
</evidence>